<dbReference type="Gene3D" id="1.10.260.40">
    <property type="entry name" value="lambda repressor-like DNA-binding domains"/>
    <property type="match status" value="1"/>
</dbReference>
<sequence length="296" mass="35429">MNVEEALYFFRKNRNLKQKDILTYTDTSVYSKIETGKKVLRFSELRDILERFSVPLEEFSEYLEDSMEQKKFRKLFRQCANSPIDESNKKKLLNYYNQLTFSKEMHLREMANFIGIKTLFSNFWKEISPVSQEELNQIYELLMEKEYFFQYDYAVLSNTIFLFNNKQIKHLAKKALPVKDIEVRNVETTEFIKNMINNLITTLLRKKEYEASRYYLRLAATKEGNLTFDYKLVIQYLDNLTSYLITGDDCYKENIYDYIHLLTKLGERNFAKSIEREVHSILSESKDIPIFIQADL</sequence>
<dbReference type="PROSITE" id="PS50943">
    <property type="entry name" value="HTH_CROC1"/>
    <property type="match status" value="1"/>
</dbReference>
<dbReference type="PANTHER" id="PTHR37038">
    <property type="entry name" value="TRANSCRIPTIONAL REGULATOR-RELATED"/>
    <property type="match status" value="1"/>
</dbReference>
<dbReference type="OrthoDB" id="2315941at2"/>
<evidence type="ECO:0000313" key="2">
    <source>
        <dbReference type="EMBL" id="ALS02698.1"/>
    </source>
</evidence>
<dbReference type="Pfam" id="PF21259">
    <property type="entry name" value="Rgg_C"/>
    <property type="match status" value="1"/>
</dbReference>
<evidence type="ECO:0000259" key="1">
    <source>
        <dbReference type="PROSITE" id="PS50943"/>
    </source>
</evidence>
<dbReference type="RefSeq" id="WP_071878601.1">
    <property type="nucleotide sequence ID" value="NZ_JXLC01000022.1"/>
</dbReference>
<dbReference type="EMBL" id="JXLC01000022">
    <property type="protein sequence ID" value="OJG89749.1"/>
    <property type="molecule type" value="Genomic_DNA"/>
</dbReference>
<dbReference type="SUPFAM" id="SSF47413">
    <property type="entry name" value="lambda repressor-like DNA-binding domains"/>
    <property type="match status" value="1"/>
</dbReference>
<evidence type="ECO:0000313" key="4">
    <source>
        <dbReference type="Proteomes" id="UP000065511"/>
    </source>
</evidence>
<dbReference type="InterPro" id="IPR010057">
    <property type="entry name" value="Transcription_activator_Rgg_C"/>
</dbReference>
<dbReference type="Proteomes" id="UP000183039">
    <property type="component" value="Unassembled WGS sequence"/>
</dbReference>
<evidence type="ECO:0000313" key="5">
    <source>
        <dbReference type="Proteomes" id="UP000183039"/>
    </source>
</evidence>
<proteinExistence type="predicted"/>
<protein>
    <recommendedName>
        <fullName evidence="1">HTH cro/C1-type domain-containing protein</fullName>
    </recommendedName>
</protein>
<reference evidence="3 5" key="1">
    <citation type="submission" date="2014-12" db="EMBL/GenBank/DDBJ databases">
        <title>Draft genome sequences of 29 type strains of Enterococci.</title>
        <authorList>
            <person name="Zhong Z."/>
            <person name="Sun Z."/>
            <person name="Liu W."/>
            <person name="Zhang W."/>
            <person name="Zhang H."/>
        </authorList>
    </citation>
    <scope>NUCLEOTIDE SEQUENCE [LARGE SCALE GENOMIC DNA]</scope>
    <source>
        <strain evidence="3 5">DSM 22801</strain>
    </source>
</reference>
<dbReference type="Proteomes" id="UP000065511">
    <property type="component" value="Chromosome"/>
</dbReference>
<reference evidence="2 4" key="2">
    <citation type="submission" date="2015-12" db="EMBL/GenBank/DDBJ databases">
        <authorList>
            <person name="Lauer A."/>
            <person name="Humrighouse B."/>
            <person name="Loparev V."/>
            <person name="Shewmaker P.L."/>
            <person name="Whitney A.M."/>
            <person name="McLaughlin R.W."/>
        </authorList>
    </citation>
    <scope>NUCLEOTIDE SEQUENCE [LARGE SCALE GENOMIC DNA]</scope>
    <source>
        <strain evidence="2 4">LMG 23085</strain>
    </source>
</reference>
<keyword evidence="4" id="KW-1185">Reference proteome</keyword>
<evidence type="ECO:0000313" key="3">
    <source>
        <dbReference type="EMBL" id="OJG89749.1"/>
    </source>
</evidence>
<dbReference type="InterPro" id="IPR011990">
    <property type="entry name" value="TPR-like_helical_dom_sf"/>
</dbReference>
<dbReference type="KEGG" id="ess:ATZ33_15335"/>
<name>A0A0S3KEI6_9ENTE</name>
<dbReference type="InterPro" id="IPR010982">
    <property type="entry name" value="Lambda_DNA-bd_dom_sf"/>
</dbReference>
<dbReference type="AlphaFoldDB" id="A0A0S3KEI6"/>
<dbReference type="CDD" id="cd00093">
    <property type="entry name" value="HTH_XRE"/>
    <property type="match status" value="1"/>
</dbReference>
<accession>A0A0S3KEI6</accession>
<dbReference type="Gene3D" id="1.25.40.400">
    <property type="match status" value="1"/>
</dbReference>
<dbReference type="InterPro" id="IPR001387">
    <property type="entry name" value="Cro/C1-type_HTH"/>
</dbReference>
<dbReference type="GO" id="GO:0003677">
    <property type="term" value="F:DNA binding"/>
    <property type="evidence" value="ECO:0007669"/>
    <property type="project" value="InterPro"/>
</dbReference>
<dbReference type="EMBL" id="CP013614">
    <property type="protein sequence ID" value="ALS02698.1"/>
    <property type="molecule type" value="Genomic_DNA"/>
</dbReference>
<gene>
    <name evidence="2" type="ORF">ATZ33_15335</name>
    <name evidence="3" type="ORF">RV15_GL001590</name>
</gene>
<dbReference type="InterPro" id="IPR053163">
    <property type="entry name" value="HTH-type_regulator_Rgg"/>
</dbReference>
<feature type="domain" description="HTH cro/C1-type" evidence="1">
    <location>
        <begin position="7"/>
        <end position="59"/>
    </location>
</feature>
<dbReference type="SUPFAM" id="SSF48452">
    <property type="entry name" value="TPR-like"/>
    <property type="match status" value="1"/>
</dbReference>
<organism evidence="3 5">
    <name type="scientific">Enterococcus silesiacus</name>
    <dbReference type="NCBI Taxonomy" id="332949"/>
    <lineage>
        <taxon>Bacteria</taxon>
        <taxon>Bacillati</taxon>
        <taxon>Bacillota</taxon>
        <taxon>Bacilli</taxon>
        <taxon>Lactobacillales</taxon>
        <taxon>Enterococcaceae</taxon>
        <taxon>Enterococcus</taxon>
    </lineage>
</organism>